<accession>A0A0A8ZAT7</accession>
<protein>
    <submittedName>
        <fullName evidence="2">Uncharacterized protein</fullName>
    </submittedName>
</protein>
<feature type="region of interest" description="Disordered" evidence="1">
    <location>
        <begin position="16"/>
        <end position="53"/>
    </location>
</feature>
<proteinExistence type="predicted"/>
<evidence type="ECO:0000256" key="1">
    <source>
        <dbReference type="SAM" id="MobiDB-lite"/>
    </source>
</evidence>
<feature type="compositionally biased region" description="Basic and acidic residues" evidence="1">
    <location>
        <begin position="41"/>
        <end position="52"/>
    </location>
</feature>
<dbReference type="AlphaFoldDB" id="A0A0A8ZAT7"/>
<feature type="compositionally biased region" description="Basic residues" evidence="1">
    <location>
        <begin position="16"/>
        <end position="26"/>
    </location>
</feature>
<name>A0A0A8ZAT7_ARUDO</name>
<reference evidence="2" key="1">
    <citation type="submission" date="2014-09" db="EMBL/GenBank/DDBJ databases">
        <authorList>
            <person name="Magalhaes I.L.F."/>
            <person name="Oliveira U."/>
            <person name="Santos F.R."/>
            <person name="Vidigal T.H.D.A."/>
            <person name="Brescovit A.D."/>
            <person name="Santos A.J."/>
        </authorList>
    </citation>
    <scope>NUCLEOTIDE SEQUENCE</scope>
    <source>
        <tissue evidence="2">Shoot tissue taken approximately 20 cm above the soil surface</tissue>
    </source>
</reference>
<sequence length="99" mass="11786">MGRRRCRWRCRRWSRRRTRGRTRRAAPPRPRTSPGGSRAAPSDRRRLKEMKRTGAKKIKAMLLSRLYAVYVSQEKMREAQKLQKCFLVNSVTKDTIRIV</sequence>
<reference evidence="2" key="2">
    <citation type="journal article" date="2015" name="Data Brief">
        <title>Shoot transcriptome of the giant reed, Arundo donax.</title>
        <authorList>
            <person name="Barrero R.A."/>
            <person name="Guerrero F.D."/>
            <person name="Moolhuijzen P."/>
            <person name="Goolsby J.A."/>
            <person name="Tidwell J."/>
            <person name="Bellgard S.E."/>
            <person name="Bellgard M.I."/>
        </authorList>
    </citation>
    <scope>NUCLEOTIDE SEQUENCE</scope>
    <source>
        <tissue evidence="2">Shoot tissue taken approximately 20 cm above the soil surface</tissue>
    </source>
</reference>
<organism evidence="2">
    <name type="scientific">Arundo donax</name>
    <name type="common">Giant reed</name>
    <name type="synonym">Donax arundinaceus</name>
    <dbReference type="NCBI Taxonomy" id="35708"/>
    <lineage>
        <taxon>Eukaryota</taxon>
        <taxon>Viridiplantae</taxon>
        <taxon>Streptophyta</taxon>
        <taxon>Embryophyta</taxon>
        <taxon>Tracheophyta</taxon>
        <taxon>Spermatophyta</taxon>
        <taxon>Magnoliopsida</taxon>
        <taxon>Liliopsida</taxon>
        <taxon>Poales</taxon>
        <taxon>Poaceae</taxon>
        <taxon>PACMAD clade</taxon>
        <taxon>Arundinoideae</taxon>
        <taxon>Arundineae</taxon>
        <taxon>Arundo</taxon>
    </lineage>
</organism>
<evidence type="ECO:0000313" key="2">
    <source>
        <dbReference type="EMBL" id="JAD31972.1"/>
    </source>
</evidence>
<dbReference type="EMBL" id="GBRH01265923">
    <property type="protein sequence ID" value="JAD31972.1"/>
    <property type="molecule type" value="Transcribed_RNA"/>
</dbReference>